<feature type="region of interest" description="Disordered" evidence="10">
    <location>
        <begin position="101"/>
        <end position="125"/>
    </location>
</feature>
<organism evidence="13 14">
    <name type="scientific">Zostera marina</name>
    <name type="common">Eelgrass</name>
    <dbReference type="NCBI Taxonomy" id="29655"/>
    <lineage>
        <taxon>Eukaryota</taxon>
        <taxon>Viridiplantae</taxon>
        <taxon>Streptophyta</taxon>
        <taxon>Embryophyta</taxon>
        <taxon>Tracheophyta</taxon>
        <taxon>Spermatophyta</taxon>
        <taxon>Magnoliopsida</taxon>
        <taxon>Liliopsida</taxon>
        <taxon>Zosteraceae</taxon>
        <taxon>Zostera</taxon>
    </lineage>
</organism>
<keyword evidence="14" id="KW-1185">Reference proteome</keyword>
<dbReference type="PANTHER" id="PTHR31169">
    <property type="entry name" value="OS05G0300700 PROTEIN"/>
    <property type="match status" value="1"/>
</dbReference>
<feature type="domain" description="Zinc-finger" evidence="11">
    <location>
        <begin position="4"/>
        <end position="79"/>
    </location>
</feature>
<dbReference type="AlphaFoldDB" id="A0A0K9PTB6"/>
<keyword evidence="4" id="KW-1017">Isopeptide bond</keyword>
<feature type="compositionally biased region" description="Acidic residues" evidence="10">
    <location>
        <begin position="115"/>
        <end position="125"/>
    </location>
</feature>
<evidence type="ECO:0000259" key="11">
    <source>
        <dbReference type="Pfam" id="PF10497"/>
    </source>
</evidence>
<reference evidence="14" key="1">
    <citation type="journal article" date="2016" name="Nature">
        <title>The genome of the seagrass Zostera marina reveals angiosperm adaptation to the sea.</title>
        <authorList>
            <person name="Olsen J.L."/>
            <person name="Rouze P."/>
            <person name="Verhelst B."/>
            <person name="Lin Y.-C."/>
            <person name="Bayer T."/>
            <person name="Collen J."/>
            <person name="Dattolo E."/>
            <person name="De Paoli E."/>
            <person name="Dittami S."/>
            <person name="Maumus F."/>
            <person name="Michel G."/>
            <person name="Kersting A."/>
            <person name="Lauritano C."/>
            <person name="Lohaus R."/>
            <person name="Toepel M."/>
            <person name="Tonon T."/>
            <person name="Vanneste K."/>
            <person name="Amirebrahimi M."/>
            <person name="Brakel J."/>
            <person name="Bostroem C."/>
            <person name="Chovatia M."/>
            <person name="Grimwood J."/>
            <person name="Jenkins J.W."/>
            <person name="Jueterbock A."/>
            <person name="Mraz A."/>
            <person name="Stam W.T."/>
            <person name="Tice H."/>
            <person name="Bornberg-Bauer E."/>
            <person name="Green P.J."/>
            <person name="Pearson G.A."/>
            <person name="Procaccini G."/>
            <person name="Duarte C.M."/>
            <person name="Schmutz J."/>
            <person name="Reusch T.B.H."/>
            <person name="Van de Peer Y."/>
        </authorList>
    </citation>
    <scope>NUCLEOTIDE SEQUENCE [LARGE SCALE GENOMIC DNA]</scope>
    <source>
        <strain evidence="14">cv. Finnish</strain>
    </source>
</reference>
<evidence type="ECO:0000313" key="14">
    <source>
        <dbReference type="Proteomes" id="UP000036987"/>
    </source>
</evidence>
<comment type="caution">
    <text evidence="13">The sequence shown here is derived from an EMBL/GenBank/DDBJ whole genome shotgun (WGS) entry which is preliminary data.</text>
</comment>
<dbReference type="GO" id="GO:0006355">
    <property type="term" value="P:regulation of DNA-templated transcription"/>
    <property type="evidence" value="ECO:0007669"/>
    <property type="project" value="InterPro"/>
</dbReference>
<gene>
    <name evidence="13" type="ORF">ZOSMA_16G01790</name>
</gene>
<keyword evidence="6" id="KW-0832">Ubl conjugation</keyword>
<evidence type="ECO:0000256" key="6">
    <source>
        <dbReference type="ARBA" id="ARBA00022843"/>
    </source>
</evidence>
<dbReference type="OrthoDB" id="298344at2759"/>
<evidence type="ECO:0008006" key="15">
    <source>
        <dbReference type="Google" id="ProtNLM"/>
    </source>
</evidence>
<evidence type="ECO:0000256" key="7">
    <source>
        <dbReference type="ARBA" id="ARBA00023015"/>
    </source>
</evidence>
<accession>A0A0K9PTB6</accession>
<proteinExistence type="predicted"/>
<evidence type="ECO:0000313" key="13">
    <source>
        <dbReference type="EMBL" id="KMZ72206.1"/>
    </source>
</evidence>
<evidence type="ECO:0000256" key="4">
    <source>
        <dbReference type="ARBA" id="ARBA00022499"/>
    </source>
</evidence>
<feature type="compositionally biased region" description="Polar residues" evidence="10">
    <location>
        <begin position="101"/>
        <end position="110"/>
    </location>
</feature>
<evidence type="ECO:0000256" key="5">
    <source>
        <dbReference type="ARBA" id="ARBA00022553"/>
    </source>
</evidence>
<dbReference type="OMA" id="YISSIRM"/>
<dbReference type="GO" id="GO:0005737">
    <property type="term" value="C:cytoplasm"/>
    <property type="evidence" value="ECO:0007669"/>
    <property type="project" value="UniProtKB-SubCell"/>
</dbReference>
<evidence type="ECO:0000256" key="9">
    <source>
        <dbReference type="ARBA" id="ARBA00023242"/>
    </source>
</evidence>
<dbReference type="Proteomes" id="UP000036987">
    <property type="component" value="Unassembled WGS sequence"/>
</dbReference>
<feature type="region of interest" description="Disordered" evidence="10">
    <location>
        <begin position="298"/>
        <end position="320"/>
    </location>
</feature>
<dbReference type="STRING" id="29655.A0A0K9PTB6"/>
<keyword evidence="3" id="KW-0963">Cytoplasm</keyword>
<evidence type="ECO:0000256" key="2">
    <source>
        <dbReference type="ARBA" id="ARBA00004496"/>
    </source>
</evidence>
<sequence length="398" mass="44831">MICCKSTHQNKNKTIKQCVIHYCGRCLYNRYGEKLEVASEIVGWSCPKCRGICNCSKCMKNRGQEPTGKLPKVTKETGFLPSFIQMLDDANRSLFHVGDCSTNPAASSPDKNQETELEDEDEDEDYCSFPEGTDVTTVANVEFAKVDVGNALQFLEFCSAFSKAESILQELSCGHGQQGVDTSLAQFHIKLIDLLRIDAGKSPLESKNDEDDNAWLQAVKTYIVDSKVVGKSSSKEIQTLDFINNGISRYEEYETSQKLQILKFLCDKMLDTKLFRNNINEEKEEFLQSFKRKKTKVSQDESVTNEAAAPSIPASIPKKTRAKKKKPAVLGTESVFNDGKGGVFWRLNYSDSPSIMLQEIENLESNASQDKWTTYNDVQQKDVQENISVLKVLKQRRL</sequence>
<dbReference type="Pfam" id="PF10497">
    <property type="entry name" value="zf-4CXXC_R1"/>
    <property type="match status" value="1"/>
</dbReference>
<keyword evidence="8" id="KW-0804">Transcription</keyword>
<keyword evidence="7" id="KW-0805">Transcription regulation</keyword>
<feature type="compositionally biased region" description="Low complexity" evidence="10">
    <location>
        <begin position="307"/>
        <end position="317"/>
    </location>
</feature>
<dbReference type="InterPro" id="IPR028942">
    <property type="entry name" value="WHIM1_dom"/>
</dbReference>
<keyword evidence="5" id="KW-0597">Phosphoprotein</keyword>
<dbReference type="Pfam" id="PF15612">
    <property type="entry name" value="WHIM1"/>
    <property type="match status" value="1"/>
</dbReference>
<evidence type="ECO:0000256" key="10">
    <source>
        <dbReference type="SAM" id="MobiDB-lite"/>
    </source>
</evidence>
<dbReference type="InterPro" id="IPR040221">
    <property type="entry name" value="CDCA7/CDA7L"/>
</dbReference>
<evidence type="ECO:0000259" key="12">
    <source>
        <dbReference type="Pfam" id="PF15612"/>
    </source>
</evidence>
<dbReference type="InterPro" id="IPR018866">
    <property type="entry name" value="Znf-4CXXC_R1"/>
</dbReference>
<evidence type="ECO:0000256" key="3">
    <source>
        <dbReference type="ARBA" id="ARBA00022490"/>
    </source>
</evidence>
<feature type="domain" description="WHIM1" evidence="12">
    <location>
        <begin position="252"/>
        <end position="280"/>
    </location>
</feature>
<keyword evidence="9" id="KW-0539">Nucleus</keyword>
<evidence type="ECO:0000256" key="8">
    <source>
        <dbReference type="ARBA" id="ARBA00023163"/>
    </source>
</evidence>
<evidence type="ECO:0000256" key="1">
    <source>
        <dbReference type="ARBA" id="ARBA00004123"/>
    </source>
</evidence>
<protein>
    <recommendedName>
        <fullName evidence="15">Zinc-finger domain-containing protein</fullName>
    </recommendedName>
</protein>
<dbReference type="EMBL" id="LFYR01000643">
    <property type="protein sequence ID" value="KMZ72206.1"/>
    <property type="molecule type" value="Genomic_DNA"/>
</dbReference>
<dbReference type="PANTHER" id="PTHR31169:SF8">
    <property type="entry name" value="ZINC-FINGER DOMAIN OF MONOAMINE-OXIDASE A REPRESSOR R1 PROTEIN"/>
    <property type="match status" value="1"/>
</dbReference>
<dbReference type="GO" id="GO:0005634">
    <property type="term" value="C:nucleus"/>
    <property type="evidence" value="ECO:0000318"/>
    <property type="project" value="GO_Central"/>
</dbReference>
<name>A0A0K9PTB6_ZOSMR</name>
<comment type="subcellular location">
    <subcellularLocation>
        <location evidence="2">Cytoplasm</location>
    </subcellularLocation>
    <subcellularLocation>
        <location evidence="1">Nucleus</location>
    </subcellularLocation>
</comment>